<comment type="caution">
    <text evidence="3">The sequence shown here is derived from an EMBL/GenBank/DDBJ whole genome shotgun (WGS) entry which is preliminary data.</text>
</comment>
<dbReference type="RefSeq" id="WP_258499770.1">
    <property type="nucleotide sequence ID" value="NZ_JANSKA010000009.1"/>
</dbReference>
<evidence type="ECO:0000313" key="3">
    <source>
        <dbReference type="EMBL" id="MCR9037375.1"/>
    </source>
</evidence>
<organism evidence="3 4">
    <name type="scientific">Tractidigestivibacter montrealensis</name>
    <dbReference type="NCBI Taxonomy" id="2972466"/>
    <lineage>
        <taxon>Bacteria</taxon>
        <taxon>Bacillati</taxon>
        <taxon>Actinomycetota</taxon>
        <taxon>Coriobacteriia</taxon>
        <taxon>Coriobacteriales</taxon>
        <taxon>Atopobiaceae</taxon>
        <taxon>Tractidigestivibacter</taxon>
    </lineage>
</organism>
<dbReference type="Gene3D" id="3.40.1440.10">
    <property type="entry name" value="GIY-YIG endonuclease"/>
    <property type="match status" value="1"/>
</dbReference>
<gene>
    <name evidence="3" type="ORF">NVS32_10505</name>
</gene>
<dbReference type="EMBL" id="JANSKA010000009">
    <property type="protein sequence ID" value="MCR9037375.1"/>
    <property type="molecule type" value="Genomic_DNA"/>
</dbReference>
<feature type="domain" description="GIY-YIG" evidence="2">
    <location>
        <begin position="132"/>
        <end position="216"/>
    </location>
</feature>
<keyword evidence="1" id="KW-0812">Transmembrane</keyword>
<dbReference type="SUPFAM" id="SSF82771">
    <property type="entry name" value="GIY-YIG endonuclease"/>
    <property type="match status" value="1"/>
</dbReference>
<reference evidence="3 4" key="1">
    <citation type="submission" date="2022-08" db="EMBL/GenBank/DDBJ databases">
        <title>Tractidigestivibacter montrealensis type strain KD21.</title>
        <authorList>
            <person name="Diop K."/>
            <person name="Richard C."/>
            <person name="Routy B."/>
        </authorList>
    </citation>
    <scope>NUCLEOTIDE SEQUENCE [LARGE SCALE GENOMIC DNA]</scope>
    <source>
        <strain evidence="3 4">KD21</strain>
    </source>
</reference>
<dbReference type="CDD" id="cd00719">
    <property type="entry name" value="GIY-YIG_SF"/>
    <property type="match status" value="1"/>
</dbReference>
<name>A0ABT1ZAY4_9ACTN</name>
<accession>A0ABT1ZAY4</accession>
<keyword evidence="1" id="KW-1133">Transmembrane helix</keyword>
<proteinExistence type="predicted"/>
<dbReference type="PROSITE" id="PS50164">
    <property type="entry name" value="GIY_YIG"/>
    <property type="match status" value="1"/>
</dbReference>
<dbReference type="Proteomes" id="UP001204320">
    <property type="component" value="Unassembled WGS sequence"/>
</dbReference>
<dbReference type="SMART" id="SM00465">
    <property type="entry name" value="GIYc"/>
    <property type="match status" value="1"/>
</dbReference>
<dbReference type="InterPro" id="IPR000305">
    <property type="entry name" value="GIY-YIG_endonuc"/>
</dbReference>
<keyword evidence="1" id="KW-0472">Membrane</keyword>
<protein>
    <submittedName>
        <fullName evidence="3">GIY-YIG nuclease family protein</fullName>
    </submittedName>
</protein>
<evidence type="ECO:0000256" key="1">
    <source>
        <dbReference type="SAM" id="Phobius"/>
    </source>
</evidence>
<feature type="transmembrane region" description="Helical" evidence="1">
    <location>
        <begin position="31"/>
        <end position="52"/>
    </location>
</feature>
<evidence type="ECO:0000313" key="4">
    <source>
        <dbReference type="Proteomes" id="UP001204320"/>
    </source>
</evidence>
<feature type="transmembrane region" description="Helical" evidence="1">
    <location>
        <begin position="72"/>
        <end position="96"/>
    </location>
</feature>
<dbReference type="Pfam" id="PF01541">
    <property type="entry name" value="GIY-YIG"/>
    <property type="match status" value="1"/>
</dbReference>
<dbReference type="InterPro" id="IPR035901">
    <property type="entry name" value="GIY-YIG_endonuc_sf"/>
</dbReference>
<sequence>MSRASRNGYAAGKVTVQVDRYFAKYGAGARAAWIVWFLVACAILCNYMYAYLKLPIVVRGDYTTYRPGEDELLRNGLIIPLVAITVVWAILEVFLVRRAKRKRCERMDALTHAGSDVTPAEFLKSKLYEDEDFTGIYVLYNASKDKYYVGQSVHVLKRVRQHFTGHGNGDVYSDWKYGDSFTIRVCKLVDSGYANLNDLERDAIQAYDAYDKGYNRTGGNAS</sequence>
<keyword evidence="4" id="KW-1185">Reference proteome</keyword>
<evidence type="ECO:0000259" key="2">
    <source>
        <dbReference type="PROSITE" id="PS50164"/>
    </source>
</evidence>